<dbReference type="Proteomes" id="UP000006860">
    <property type="component" value="Chromosome"/>
</dbReference>
<dbReference type="AlphaFoldDB" id="F0SP13"/>
<dbReference type="GO" id="GO:0004311">
    <property type="term" value="F:geranylgeranyl diphosphate synthase activity"/>
    <property type="evidence" value="ECO:0007669"/>
    <property type="project" value="InterPro"/>
</dbReference>
<dbReference type="GO" id="GO:0051996">
    <property type="term" value="F:squalene synthase [NAD(P)H] activity"/>
    <property type="evidence" value="ECO:0007669"/>
    <property type="project" value="InterPro"/>
</dbReference>
<dbReference type="KEGG" id="pbs:Plabr_3519"/>
<keyword evidence="3" id="KW-1185">Reference proteome</keyword>
<gene>
    <name evidence="2" type="ordered locus">Plabr_3519</name>
</gene>
<proteinExistence type="predicted"/>
<dbReference type="InterPro" id="IPR002060">
    <property type="entry name" value="Squ/phyt_synthse"/>
</dbReference>
<accession>F0SP13</accession>
<evidence type="ECO:0000313" key="3">
    <source>
        <dbReference type="Proteomes" id="UP000006860"/>
    </source>
</evidence>
<evidence type="ECO:0000313" key="2">
    <source>
        <dbReference type="EMBL" id="ADY61116.1"/>
    </source>
</evidence>
<dbReference type="SFLD" id="SFLDG01212">
    <property type="entry name" value="Phytoene_synthase_like"/>
    <property type="match status" value="1"/>
</dbReference>
<dbReference type="HOGENOM" id="CLU_037269_0_1_0"/>
<dbReference type="CDD" id="cd00683">
    <property type="entry name" value="Trans_IPPS_HH"/>
    <property type="match status" value="1"/>
</dbReference>
<dbReference type="NCBIfam" id="TIGR03464">
    <property type="entry name" value="HpnC"/>
    <property type="match status" value="1"/>
</dbReference>
<evidence type="ECO:0000256" key="1">
    <source>
        <dbReference type="SAM" id="MobiDB-lite"/>
    </source>
</evidence>
<dbReference type="Gene3D" id="1.10.600.10">
    <property type="entry name" value="Farnesyl Diphosphate Synthase"/>
    <property type="match status" value="1"/>
</dbReference>
<sequence>MLDTLQSDLNRWGPDASPGQPVSLEKARQYTKRVALGHYENFPVVSWCLPAHLRQPFYDVYAFCRWADDLGDEIDSTDESLRLLAWWREELQDCYAGRPKHPVYVALEQTIREFELSERHFQNLISAFEQDQQQTRYATREELVDYCTRSANPVGRILLELAKADSERNLLLSDDVCTGLQLINFWQDVARDYEINRVYLPQADMQQHGVAEQVLQSGIATDPFRALLKEEVDWAESLLLSGRELALSIPASIRFDIRLFSLGGLKICEKIRKQQYDTLSSRPKLKKFDMPVLFWRAWRGKFKTG</sequence>
<dbReference type="SFLD" id="SFLDS00005">
    <property type="entry name" value="Isoprenoid_Synthase_Type_I"/>
    <property type="match status" value="1"/>
</dbReference>
<name>F0SP13_RUBBR</name>
<dbReference type="eggNOG" id="COG1562">
    <property type="taxonomic scope" value="Bacteria"/>
</dbReference>
<dbReference type="InterPro" id="IPR044843">
    <property type="entry name" value="Trans_IPPS_bact-type"/>
</dbReference>
<organism evidence="2 3">
    <name type="scientific">Rubinisphaera brasiliensis (strain ATCC 49424 / DSM 5305 / JCM 21570 / IAM 15109 / NBRC 103401 / IFAM 1448)</name>
    <name type="common">Planctomyces brasiliensis</name>
    <dbReference type="NCBI Taxonomy" id="756272"/>
    <lineage>
        <taxon>Bacteria</taxon>
        <taxon>Pseudomonadati</taxon>
        <taxon>Planctomycetota</taxon>
        <taxon>Planctomycetia</taxon>
        <taxon>Planctomycetales</taxon>
        <taxon>Planctomycetaceae</taxon>
        <taxon>Rubinisphaera</taxon>
    </lineage>
</organism>
<dbReference type="STRING" id="756272.Plabr_3519"/>
<dbReference type="InterPro" id="IPR017827">
    <property type="entry name" value="HSQ_synthase_HpnC"/>
</dbReference>
<dbReference type="GO" id="GO:0016114">
    <property type="term" value="P:terpenoid biosynthetic process"/>
    <property type="evidence" value="ECO:0007669"/>
    <property type="project" value="UniProtKB-ARBA"/>
</dbReference>
<dbReference type="SFLD" id="SFLDG01018">
    <property type="entry name" value="Squalene/Phytoene_Synthase_Lik"/>
    <property type="match status" value="1"/>
</dbReference>
<dbReference type="Pfam" id="PF00494">
    <property type="entry name" value="SQS_PSY"/>
    <property type="match status" value="1"/>
</dbReference>
<dbReference type="RefSeq" id="WP_013629835.1">
    <property type="nucleotide sequence ID" value="NC_015174.1"/>
</dbReference>
<protein>
    <submittedName>
        <fullName evidence="2">Squalene synthase HpnC</fullName>
    </submittedName>
</protein>
<dbReference type="InterPro" id="IPR033904">
    <property type="entry name" value="Trans_IPPS_HH"/>
</dbReference>
<dbReference type="OrthoDB" id="9787280at2"/>
<dbReference type="EMBL" id="CP002546">
    <property type="protein sequence ID" value="ADY61116.1"/>
    <property type="molecule type" value="Genomic_DNA"/>
</dbReference>
<dbReference type="PANTHER" id="PTHR31480">
    <property type="entry name" value="BIFUNCTIONAL LYCOPENE CYCLASE/PHYTOENE SYNTHASE"/>
    <property type="match status" value="1"/>
</dbReference>
<dbReference type="InterPro" id="IPR008949">
    <property type="entry name" value="Isoprenoid_synthase_dom_sf"/>
</dbReference>
<reference evidence="3" key="1">
    <citation type="submission" date="2011-02" db="EMBL/GenBank/DDBJ databases">
        <title>The complete genome of Planctomyces brasiliensis DSM 5305.</title>
        <authorList>
            <person name="Lucas S."/>
            <person name="Copeland A."/>
            <person name="Lapidus A."/>
            <person name="Bruce D."/>
            <person name="Goodwin L."/>
            <person name="Pitluck S."/>
            <person name="Kyrpides N."/>
            <person name="Mavromatis K."/>
            <person name="Pagani I."/>
            <person name="Ivanova N."/>
            <person name="Ovchinnikova G."/>
            <person name="Lu M."/>
            <person name="Detter J.C."/>
            <person name="Han C."/>
            <person name="Land M."/>
            <person name="Hauser L."/>
            <person name="Markowitz V."/>
            <person name="Cheng J.-F."/>
            <person name="Hugenholtz P."/>
            <person name="Woyke T."/>
            <person name="Wu D."/>
            <person name="Tindall B."/>
            <person name="Pomrenke H.G."/>
            <person name="Brambilla E."/>
            <person name="Klenk H.-P."/>
            <person name="Eisen J.A."/>
        </authorList>
    </citation>
    <scope>NUCLEOTIDE SEQUENCE [LARGE SCALE GENOMIC DNA]</scope>
    <source>
        <strain evidence="3">ATCC 49424 / DSM 5305 / JCM 21570 / NBRC 103401 / IFAM 1448</strain>
    </source>
</reference>
<dbReference type="SUPFAM" id="SSF48576">
    <property type="entry name" value="Terpenoid synthases"/>
    <property type="match status" value="1"/>
</dbReference>
<feature type="region of interest" description="Disordered" evidence="1">
    <location>
        <begin position="1"/>
        <end position="23"/>
    </location>
</feature>